<keyword evidence="2" id="KW-1185">Reference proteome</keyword>
<sequence length="200" mass="21836">MALLVPERRRRSPYHGLPFQVSARLYGSVAPDAEVTPRSASAERCGKGGQQRAPFCVSDMQAGQRSSPGFESPALQQTTDPLHTRTVTDKTRVEARLVVAVEEGKRKPFSAQSDQGFCGLMFMRTRASLSALLKTDTGCVLKGSDRGARLHITQQILTHPRLHASAFPPLPRRGDADCPVNCCSPPRLLVTAWTRIPESS</sequence>
<evidence type="ECO:0000313" key="2">
    <source>
        <dbReference type="Proteomes" id="UP001153269"/>
    </source>
</evidence>
<name>A0A9N7U8T4_PLEPL</name>
<gene>
    <name evidence="1" type="ORF">PLEPLA_LOCUS14426</name>
</gene>
<evidence type="ECO:0000313" key="1">
    <source>
        <dbReference type="EMBL" id="CAB1426490.1"/>
    </source>
</evidence>
<dbReference type="EMBL" id="CADEAL010000890">
    <property type="protein sequence ID" value="CAB1426490.1"/>
    <property type="molecule type" value="Genomic_DNA"/>
</dbReference>
<proteinExistence type="predicted"/>
<comment type="caution">
    <text evidence="1">The sequence shown here is derived from an EMBL/GenBank/DDBJ whole genome shotgun (WGS) entry which is preliminary data.</text>
</comment>
<dbReference type="AlphaFoldDB" id="A0A9N7U8T4"/>
<dbReference type="Proteomes" id="UP001153269">
    <property type="component" value="Unassembled WGS sequence"/>
</dbReference>
<organism evidence="1 2">
    <name type="scientific">Pleuronectes platessa</name>
    <name type="common">European plaice</name>
    <dbReference type="NCBI Taxonomy" id="8262"/>
    <lineage>
        <taxon>Eukaryota</taxon>
        <taxon>Metazoa</taxon>
        <taxon>Chordata</taxon>
        <taxon>Craniata</taxon>
        <taxon>Vertebrata</taxon>
        <taxon>Euteleostomi</taxon>
        <taxon>Actinopterygii</taxon>
        <taxon>Neopterygii</taxon>
        <taxon>Teleostei</taxon>
        <taxon>Neoteleostei</taxon>
        <taxon>Acanthomorphata</taxon>
        <taxon>Carangaria</taxon>
        <taxon>Pleuronectiformes</taxon>
        <taxon>Pleuronectoidei</taxon>
        <taxon>Pleuronectidae</taxon>
        <taxon>Pleuronectes</taxon>
    </lineage>
</organism>
<reference evidence="1" key="1">
    <citation type="submission" date="2020-03" db="EMBL/GenBank/DDBJ databases">
        <authorList>
            <person name="Weist P."/>
        </authorList>
    </citation>
    <scope>NUCLEOTIDE SEQUENCE</scope>
</reference>
<accession>A0A9N7U8T4</accession>
<protein>
    <submittedName>
        <fullName evidence="1">Uncharacterized protein</fullName>
    </submittedName>
</protein>